<comment type="caution">
    <text evidence="1">The sequence shown here is derived from an EMBL/GenBank/DDBJ whole genome shotgun (WGS) entry which is preliminary data.</text>
</comment>
<organism evidence="1 2">
    <name type="scientific">Keguizhuia sedimenti</name>
    <dbReference type="NCBI Taxonomy" id="3064264"/>
    <lineage>
        <taxon>Bacteria</taxon>
        <taxon>Pseudomonadati</taxon>
        <taxon>Pseudomonadota</taxon>
        <taxon>Betaproteobacteria</taxon>
        <taxon>Burkholderiales</taxon>
        <taxon>Oxalobacteraceae</taxon>
        <taxon>Keguizhuia</taxon>
    </lineage>
</organism>
<dbReference type="RefSeq" id="WP_338434871.1">
    <property type="nucleotide sequence ID" value="NZ_JAUYVH010000001.1"/>
</dbReference>
<protein>
    <submittedName>
        <fullName evidence="1">Uncharacterized protein</fullName>
    </submittedName>
</protein>
<evidence type="ECO:0000313" key="1">
    <source>
        <dbReference type="EMBL" id="MDQ9169049.1"/>
    </source>
</evidence>
<reference evidence="1 2" key="1">
    <citation type="submission" date="2023-08" db="EMBL/GenBank/DDBJ databases">
        <title>Oxalobacteraceae gen .nov., isolated from river sludge outside the plant.</title>
        <authorList>
            <person name="Zhao S.Y."/>
        </authorList>
    </citation>
    <scope>NUCLEOTIDE SEQUENCE [LARGE SCALE GENOMIC DNA]</scope>
    <source>
        <strain evidence="1 2">R-40</strain>
    </source>
</reference>
<sequence>MSHAWKKLQSAVCKLVKAGPQRERLAAAMTDLATLRAKDLSIEIRQEFIAAMNHVCNGPIQEPGATISLMIDSMKDTEINIMVHRILNMYDEVTGYQPIPYSARAPNVSRP</sequence>
<accession>A0ABU1BJM3</accession>
<dbReference type="EMBL" id="JAUYVH010000001">
    <property type="protein sequence ID" value="MDQ9169049.1"/>
    <property type="molecule type" value="Genomic_DNA"/>
</dbReference>
<gene>
    <name evidence="1" type="ORF">Q8A64_01360</name>
</gene>
<evidence type="ECO:0000313" key="2">
    <source>
        <dbReference type="Proteomes" id="UP001225596"/>
    </source>
</evidence>
<proteinExistence type="predicted"/>
<keyword evidence="2" id="KW-1185">Reference proteome</keyword>
<dbReference type="Proteomes" id="UP001225596">
    <property type="component" value="Unassembled WGS sequence"/>
</dbReference>
<name>A0ABU1BJM3_9BURK</name>